<dbReference type="AlphaFoldDB" id="A0A8X7NXJ8"/>
<sequence>MSTTTVQKTKPVFVKVDELKPGKSGYNLTVKVVESNPVTPAIRKSGSLTRPFRTSRIAECLIGDDTGCILFTARNDQVDVMRTGATVTLRNAKIDMFKDTMRMAVDKWGLIQVVTDPVSFEVNRQNNLSLVEYELVTVPVQ</sequence>
<dbReference type="PANTHER" id="PTHR31472">
    <property type="entry name" value="OS05G0244600 PROTEIN"/>
    <property type="match status" value="1"/>
</dbReference>
<dbReference type="SUPFAM" id="SSF50249">
    <property type="entry name" value="Nucleic acid-binding proteins"/>
    <property type="match status" value="1"/>
</dbReference>
<dbReference type="PANTHER" id="PTHR31472:SF35">
    <property type="entry name" value="F11M21.26 PROTEIN"/>
    <property type="match status" value="1"/>
</dbReference>
<dbReference type="Gene3D" id="2.40.50.140">
    <property type="entry name" value="Nucleic acid-binding proteins"/>
    <property type="match status" value="1"/>
</dbReference>
<dbReference type="Proteomes" id="UP000886595">
    <property type="component" value="Unassembled WGS sequence"/>
</dbReference>
<evidence type="ECO:0000313" key="2">
    <source>
        <dbReference type="EMBL" id="KAG2241375.1"/>
    </source>
</evidence>
<reference evidence="2 3" key="1">
    <citation type="submission" date="2020-02" db="EMBL/GenBank/DDBJ databases">
        <authorList>
            <person name="Ma Q."/>
            <person name="Huang Y."/>
            <person name="Song X."/>
            <person name="Pei D."/>
        </authorList>
    </citation>
    <scope>NUCLEOTIDE SEQUENCE [LARGE SCALE GENOMIC DNA]</scope>
    <source>
        <strain evidence="2">Sxm20200214</strain>
        <tissue evidence="2">Leaf</tissue>
    </source>
</reference>
<dbReference type="InterPro" id="IPR012340">
    <property type="entry name" value="NA-bd_OB-fold"/>
</dbReference>
<organism evidence="2 3">
    <name type="scientific">Brassica carinata</name>
    <name type="common">Ethiopian mustard</name>
    <name type="synonym">Abyssinian cabbage</name>
    <dbReference type="NCBI Taxonomy" id="52824"/>
    <lineage>
        <taxon>Eukaryota</taxon>
        <taxon>Viridiplantae</taxon>
        <taxon>Streptophyta</taxon>
        <taxon>Embryophyta</taxon>
        <taxon>Tracheophyta</taxon>
        <taxon>Spermatophyta</taxon>
        <taxon>Magnoliopsida</taxon>
        <taxon>eudicotyledons</taxon>
        <taxon>Gunneridae</taxon>
        <taxon>Pentapetalae</taxon>
        <taxon>rosids</taxon>
        <taxon>malvids</taxon>
        <taxon>Brassicales</taxon>
        <taxon>Brassicaceae</taxon>
        <taxon>Brassiceae</taxon>
        <taxon>Brassica</taxon>
    </lineage>
</organism>
<gene>
    <name evidence="2" type="ORF">Bca52824_096642</name>
</gene>
<dbReference type="OrthoDB" id="2274046at2759"/>
<keyword evidence="3" id="KW-1185">Reference proteome</keyword>
<feature type="domain" description="Single-stranded DNA binding protein Ssb-like OB fold" evidence="1">
    <location>
        <begin position="19"/>
        <end position="113"/>
    </location>
</feature>
<evidence type="ECO:0000259" key="1">
    <source>
        <dbReference type="Pfam" id="PF21473"/>
    </source>
</evidence>
<dbReference type="CDD" id="cd04491">
    <property type="entry name" value="SoSSB_OBF"/>
    <property type="match status" value="1"/>
</dbReference>
<dbReference type="Pfam" id="PF21473">
    <property type="entry name" value="OB_Ssb-like"/>
    <property type="match status" value="1"/>
</dbReference>
<dbReference type="InterPro" id="IPR048970">
    <property type="entry name" value="OB_Ssb-like"/>
</dbReference>
<proteinExistence type="predicted"/>
<name>A0A8X7NXJ8_BRACI</name>
<accession>A0A8X7NXJ8</accession>
<protein>
    <recommendedName>
        <fullName evidence="1">Single-stranded DNA binding protein Ssb-like OB fold domain-containing protein</fullName>
    </recommendedName>
</protein>
<evidence type="ECO:0000313" key="3">
    <source>
        <dbReference type="Proteomes" id="UP000886595"/>
    </source>
</evidence>
<comment type="caution">
    <text evidence="2">The sequence shown here is derived from an EMBL/GenBank/DDBJ whole genome shotgun (WGS) entry which is preliminary data.</text>
</comment>
<dbReference type="EMBL" id="JAAMPC010001061">
    <property type="protein sequence ID" value="KAG2241375.1"/>
    <property type="molecule type" value="Genomic_DNA"/>
</dbReference>